<evidence type="ECO:0000313" key="4">
    <source>
        <dbReference type="EMBL" id="GJE84257.1"/>
    </source>
</evidence>
<feature type="region of interest" description="Disordered" evidence="1">
    <location>
        <begin position="33"/>
        <end position="186"/>
    </location>
</feature>
<evidence type="ECO:0000313" key="5">
    <source>
        <dbReference type="Proteomes" id="UP000703269"/>
    </source>
</evidence>
<evidence type="ECO:0000256" key="3">
    <source>
        <dbReference type="SAM" id="SignalP"/>
    </source>
</evidence>
<dbReference type="OrthoDB" id="2801951at2759"/>
<feature type="compositionally biased region" description="Low complexity" evidence="1">
    <location>
        <begin position="44"/>
        <end position="145"/>
    </location>
</feature>
<keyword evidence="2" id="KW-0812">Transmembrane</keyword>
<feature type="transmembrane region" description="Helical" evidence="2">
    <location>
        <begin position="197"/>
        <end position="218"/>
    </location>
</feature>
<organism evidence="4 5">
    <name type="scientific">Phanerochaete sordida</name>
    <dbReference type="NCBI Taxonomy" id="48140"/>
    <lineage>
        <taxon>Eukaryota</taxon>
        <taxon>Fungi</taxon>
        <taxon>Dikarya</taxon>
        <taxon>Basidiomycota</taxon>
        <taxon>Agaricomycotina</taxon>
        <taxon>Agaricomycetes</taxon>
        <taxon>Polyporales</taxon>
        <taxon>Phanerochaetaceae</taxon>
        <taxon>Phanerochaete</taxon>
    </lineage>
</organism>
<keyword evidence="2" id="KW-1133">Transmembrane helix</keyword>
<evidence type="ECO:0000256" key="2">
    <source>
        <dbReference type="SAM" id="Phobius"/>
    </source>
</evidence>
<sequence length="371" mass="37118">MRCCKASTARIFTLFTLVVLLSHSFGSVHAQSSSGQAVSLPGVTSTPDTPTPSSTSAASVTSPASSASSAAASSPSAASQSAASSQSTPVPGGSSSQSSSASVPSSSSSSSASSSSASSTSSSSASSSSQSSSAISKSSTITAAQPSATGGSGGHSSYAPVSGQFSVPQPSVSSTDAPAATGAASNAPKSFLENKGAMAGVFGVAGVIAALIIIFIVMKVMQRRARQRDEEEGEYFEKYEEPSNAMHAGNSNNDSSWNLASAPAMAPARNDAYLDRTVHYGSAQATQDYSASRQHEYPPGTAYAAAAGGSQYQYTGYNNAPYGGAPSPTGSHPFADPQNVPRARAPPVSQTQRPPTQVGDAYGGIDDGYAQ</sequence>
<feature type="signal peptide" evidence="3">
    <location>
        <begin position="1"/>
        <end position="30"/>
    </location>
</feature>
<proteinExistence type="predicted"/>
<protein>
    <submittedName>
        <fullName evidence="4">Uncharacterized protein</fullName>
    </submittedName>
</protein>
<feature type="chain" id="PRO_5040437302" evidence="3">
    <location>
        <begin position="31"/>
        <end position="371"/>
    </location>
</feature>
<keyword evidence="2" id="KW-0472">Membrane</keyword>
<keyword evidence="3" id="KW-0732">Signal</keyword>
<dbReference type="EMBL" id="BPQB01000001">
    <property type="protein sequence ID" value="GJE84257.1"/>
    <property type="molecule type" value="Genomic_DNA"/>
</dbReference>
<comment type="caution">
    <text evidence="4">The sequence shown here is derived from an EMBL/GenBank/DDBJ whole genome shotgun (WGS) entry which is preliminary data.</text>
</comment>
<feature type="region of interest" description="Disordered" evidence="1">
    <location>
        <begin position="314"/>
        <end position="371"/>
    </location>
</feature>
<dbReference type="Proteomes" id="UP000703269">
    <property type="component" value="Unassembled WGS sequence"/>
</dbReference>
<reference evidence="4 5" key="1">
    <citation type="submission" date="2021-08" db="EMBL/GenBank/DDBJ databases">
        <title>Draft Genome Sequence of Phanerochaete sordida strain YK-624.</title>
        <authorList>
            <person name="Mori T."/>
            <person name="Dohra H."/>
            <person name="Suzuki T."/>
            <person name="Kawagishi H."/>
            <person name="Hirai H."/>
        </authorList>
    </citation>
    <scope>NUCLEOTIDE SEQUENCE [LARGE SCALE GENOMIC DNA]</scope>
    <source>
        <strain evidence="4 5">YK-624</strain>
    </source>
</reference>
<evidence type="ECO:0000256" key="1">
    <source>
        <dbReference type="SAM" id="MobiDB-lite"/>
    </source>
</evidence>
<feature type="region of interest" description="Disordered" evidence="1">
    <location>
        <begin position="228"/>
        <end position="255"/>
    </location>
</feature>
<accession>A0A9P3FXD7</accession>
<feature type="compositionally biased region" description="Low complexity" evidence="1">
    <location>
        <begin position="173"/>
        <end position="186"/>
    </location>
</feature>
<gene>
    <name evidence="4" type="ORF">PsYK624_003330</name>
</gene>
<keyword evidence="5" id="KW-1185">Reference proteome</keyword>
<feature type="compositionally biased region" description="Gly residues" evidence="1">
    <location>
        <begin position="361"/>
        <end position="371"/>
    </location>
</feature>
<name>A0A9P3FXD7_9APHY</name>
<feature type="compositionally biased region" description="Polar residues" evidence="1">
    <location>
        <begin position="163"/>
        <end position="172"/>
    </location>
</feature>
<dbReference type="AlphaFoldDB" id="A0A9P3FXD7"/>